<dbReference type="PANTHER" id="PTHR37042">
    <property type="entry name" value="OUTER MEMBRANE PROTEIN RV1973"/>
    <property type="match status" value="1"/>
</dbReference>
<dbReference type="GO" id="GO:0016020">
    <property type="term" value="C:membrane"/>
    <property type="evidence" value="ECO:0007669"/>
    <property type="project" value="UniProtKB-SubCell"/>
</dbReference>
<proteinExistence type="predicted"/>
<sequence length="177" mass="18856">MTQHGAPRAAWWVVVLALTAATMMAAALGGWQMLAKNRQLPPVAGPALVADQPAAREAVLKVAKTNVAKILTYTPQNVEEVASAAERLLTGEFLSYYRQFTGQTVVPTARREGISTTATVSGAGVESLTSQRASILAFVDQSTTTRDQPSPKRATSSVRVGLTKVEGTWLIDSFKPT</sequence>
<name>A0A2Z5YKF7_MYCMR</name>
<evidence type="ECO:0000313" key="4">
    <source>
        <dbReference type="Proteomes" id="UP000257451"/>
    </source>
</evidence>
<evidence type="ECO:0000256" key="1">
    <source>
        <dbReference type="ARBA" id="ARBA00004370"/>
    </source>
</evidence>
<dbReference type="GeneID" id="34341317"/>
<reference evidence="3 4" key="1">
    <citation type="journal article" date="2018" name="Sci. Rep.">
        <title>Extensive genomic diversity among Mycobacterium marinum strains revealed by whole genome sequencing.</title>
        <authorList>
            <person name="Das S."/>
            <person name="Pettersson B.M."/>
            <person name="Behra P.R."/>
            <person name="Mallick A."/>
            <person name="Cheramie M."/>
            <person name="Ramesh M."/>
            <person name="Shirreff L."/>
            <person name="DuCote T."/>
            <person name="Dasgupta S."/>
            <person name="Ennis D.G."/>
            <person name="Kirsebom L.A."/>
        </authorList>
    </citation>
    <scope>NUCLEOTIDE SEQUENCE [LARGE SCALE GENOMIC DNA]</scope>
    <source>
        <strain evidence="3 4">Davis1</strain>
    </source>
</reference>
<gene>
    <name evidence="3" type="ORF">DAVIS_00792</name>
</gene>
<dbReference type="EMBL" id="PEDF01000022">
    <property type="protein sequence ID" value="RFZ46713.1"/>
    <property type="molecule type" value="Genomic_DNA"/>
</dbReference>
<comment type="caution">
    <text evidence="3">The sequence shown here is derived from an EMBL/GenBank/DDBJ whole genome shotgun (WGS) entry which is preliminary data.</text>
</comment>
<dbReference type="AlphaFoldDB" id="A0A2Z5YKF7"/>
<evidence type="ECO:0000256" key="2">
    <source>
        <dbReference type="ARBA" id="ARBA00023136"/>
    </source>
</evidence>
<organism evidence="3 4">
    <name type="scientific">Mycobacterium marinum</name>
    <dbReference type="NCBI Taxonomy" id="1781"/>
    <lineage>
        <taxon>Bacteria</taxon>
        <taxon>Bacillati</taxon>
        <taxon>Actinomycetota</taxon>
        <taxon>Actinomycetes</taxon>
        <taxon>Mycobacteriales</taxon>
        <taxon>Mycobacteriaceae</taxon>
        <taxon>Mycobacterium</taxon>
        <taxon>Mycobacterium ulcerans group</taxon>
    </lineage>
</organism>
<dbReference type="Proteomes" id="UP000257451">
    <property type="component" value="Unassembled WGS sequence"/>
</dbReference>
<evidence type="ECO:0000313" key="3">
    <source>
        <dbReference type="EMBL" id="RFZ46713.1"/>
    </source>
</evidence>
<dbReference type="RefSeq" id="WP_020729970.1">
    <property type="nucleotide sequence ID" value="NZ_BQLA01000049.1"/>
</dbReference>
<accession>A0A2Z5YKF7</accession>
<keyword evidence="2" id="KW-0472">Membrane</keyword>
<protein>
    <submittedName>
        <fullName evidence="3">Uncharacterized protein</fullName>
    </submittedName>
</protein>
<dbReference type="PANTHER" id="PTHR37042:SF4">
    <property type="entry name" value="OUTER MEMBRANE PROTEIN RV1973"/>
    <property type="match status" value="1"/>
</dbReference>
<comment type="subcellular location">
    <subcellularLocation>
        <location evidence="1">Membrane</location>
    </subcellularLocation>
</comment>